<keyword evidence="2" id="KW-0229">DNA integration</keyword>
<evidence type="ECO:0000313" key="6">
    <source>
        <dbReference type="EMBL" id="MFD0848187.1"/>
    </source>
</evidence>
<dbReference type="SUPFAM" id="SSF56349">
    <property type="entry name" value="DNA breaking-rejoining enzymes"/>
    <property type="match status" value="1"/>
</dbReference>
<dbReference type="Gene3D" id="1.10.150.130">
    <property type="match status" value="1"/>
</dbReference>
<evidence type="ECO:0000313" key="7">
    <source>
        <dbReference type="Proteomes" id="UP001597124"/>
    </source>
</evidence>
<dbReference type="PANTHER" id="PTHR30349">
    <property type="entry name" value="PHAGE INTEGRASE-RELATED"/>
    <property type="match status" value="1"/>
</dbReference>
<dbReference type="PROSITE" id="PS51898">
    <property type="entry name" value="TYR_RECOMBINASE"/>
    <property type="match status" value="1"/>
</dbReference>
<evidence type="ECO:0000256" key="3">
    <source>
        <dbReference type="ARBA" id="ARBA00023125"/>
    </source>
</evidence>
<evidence type="ECO:0000256" key="1">
    <source>
        <dbReference type="ARBA" id="ARBA00008857"/>
    </source>
</evidence>
<dbReference type="InterPro" id="IPR013762">
    <property type="entry name" value="Integrase-like_cat_sf"/>
</dbReference>
<dbReference type="EMBL" id="JBHTIK010000004">
    <property type="protein sequence ID" value="MFD0848187.1"/>
    <property type="molecule type" value="Genomic_DNA"/>
</dbReference>
<dbReference type="PANTHER" id="PTHR30349:SF64">
    <property type="entry name" value="PROPHAGE INTEGRASE INTD-RELATED"/>
    <property type="match status" value="1"/>
</dbReference>
<dbReference type="Pfam" id="PF00589">
    <property type="entry name" value="Phage_integrase"/>
    <property type="match status" value="1"/>
</dbReference>
<gene>
    <name evidence="6" type="ORF">ACFQ00_07625</name>
</gene>
<comment type="caution">
    <text evidence="6">The sequence shown here is derived from an EMBL/GenBank/DDBJ whole genome shotgun (WGS) entry which is preliminary data.</text>
</comment>
<name>A0ABW3C261_SPHXN</name>
<reference evidence="7" key="1">
    <citation type="journal article" date="2019" name="Int. J. Syst. Evol. Microbiol.">
        <title>The Global Catalogue of Microorganisms (GCM) 10K type strain sequencing project: providing services to taxonomists for standard genome sequencing and annotation.</title>
        <authorList>
            <consortium name="The Broad Institute Genomics Platform"/>
            <consortium name="The Broad Institute Genome Sequencing Center for Infectious Disease"/>
            <person name="Wu L."/>
            <person name="Ma J."/>
        </authorList>
    </citation>
    <scope>NUCLEOTIDE SEQUENCE [LARGE SCALE GENOMIC DNA]</scope>
    <source>
        <strain evidence="7">CCUG 52537</strain>
    </source>
</reference>
<dbReference type="InterPro" id="IPR010998">
    <property type="entry name" value="Integrase_recombinase_N"/>
</dbReference>
<dbReference type="InterPro" id="IPR002104">
    <property type="entry name" value="Integrase_catalytic"/>
</dbReference>
<evidence type="ECO:0000256" key="2">
    <source>
        <dbReference type="ARBA" id="ARBA00022908"/>
    </source>
</evidence>
<accession>A0ABW3C261</accession>
<evidence type="ECO:0000256" key="4">
    <source>
        <dbReference type="ARBA" id="ARBA00023172"/>
    </source>
</evidence>
<evidence type="ECO:0000259" key="5">
    <source>
        <dbReference type="PROSITE" id="PS51898"/>
    </source>
</evidence>
<organism evidence="6 7">
    <name type="scientific">Sphingosinicella xenopeptidilytica</name>
    <dbReference type="NCBI Taxonomy" id="364098"/>
    <lineage>
        <taxon>Bacteria</taxon>
        <taxon>Pseudomonadati</taxon>
        <taxon>Pseudomonadota</taxon>
        <taxon>Alphaproteobacteria</taxon>
        <taxon>Sphingomonadales</taxon>
        <taxon>Sphingosinicellaceae</taxon>
        <taxon>Sphingosinicella</taxon>
    </lineage>
</organism>
<keyword evidence="7" id="KW-1185">Reference proteome</keyword>
<keyword evidence="4" id="KW-0233">DNA recombination</keyword>
<dbReference type="InterPro" id="IPR050090">
    <property type="entry name" value="Tyrosine_recombinase_XerCD"/>
</dbReference>
<protein>
    <submittedName>
        <fullName evidence="6">Tyrosine-type recombinase/integrase</fullName>
    </submittedName>
</protein>
<proteinExistence type="inferred from homology"/>
<sequence length="330" mass="36892">MVVTKLAYTYIAKRRYWRFRRAGIDAALPGQPGEPEFHIKYAELLALSKSKPPEHDRASFRWLVERFEGSAEFKHLAASTQLDYSKTLRIIEDELGDEPFAITTRGMIKLVRDSMASTPRKAHKFIQTVSVLYGYAASEDLVPDGFNPAAKIKKLKAKVKPYIAWSEPEIALFLSKAAAHVITPVMLALYTGQRREDVVSMDWEDYQGTIIRVRQSKTGEPLEIACHPILRKHLAGRKTTFGGPIARAANGRPYTVNSLSQALRRACADIDGMPNRTMHGLRYAAAARLEAAGCTAGQCSSVLGHRTYQMAMKYMTQRRDSEAAIRKMGA</sequence>
<keyword evidence="3" id="KW-0238">DNA-binding</keyword>
<feature type="domain" description="Tyr recombinase" evidence="5">
    <location>
        <begin position="160"/>
        <end position="327"/>
    </location>
</feature>
<comment type="similarity">
    <text evidence="1">Belongs to the 'phage' integrase family.</text>
</comment>
<dbReference type="Proteomes" id="UP001597124">
    <property type="component" value="Unassembled WGS sequence"/>
</dbReference>
<dbReference type="RefSeq" id="WP_381488522.1">
    <property type="nucleotide sequence ID" value="NZ_JBHTIK010000004.1"/>
</dbReference>
<dbReference type="InterPro" id="IPR011010">
    <property type="entry name" value="DNA_brk_join_enz"/>
</dbReference>
<dbReference type="Gene3D" id="1.10.443.10">
    <property type="entry name" value="Intergrase catalytic core"/>
    <property type="match status" value="1"/>
</dbReference>